<comment type="caution">
    <text evidence="3">The sequence shown here is derived from an EMBL/GenBank/DDBJ whole genome shotgun (WGS) entry which is preliminary data.</text>
</comment>
<name>A0AAN7AEA9_9PEZI</name>
<organism evidence="3 4">
    <name type="scientific">Podospora australis</name>
    <dbReference type="NCBI Taxonomy" id="1536484"/>
    <lineage>
        <taxon>Eukaryota</taxon>
        <taxon>Fungi</taxon>
        <taxon>Dikarya</taxon>
        <taxon>Ascomycota</taxon>
        <taxon>Pezizomycotina</taxon>
        <taxon>Sordariomycetes</taxon>
        <taxon>Sordariomycetidae</taxon>
        <taxon>Sordariales</taxon>
        <taxon>Podosporaceae</taxon>
        <taxon>Podospora</taxon>
    </lineage>
</organism>
<keyword evidence="1" id="KW-0472">Membrane</keyword>
<keyword evidence="1" id="KW-1133">Transmembrane helix</keyword>
<feature type="chain" id="PRO_5042830749" evidence="2">
    <location>
        <begin position="19"/>
        <end position="334"/>
    </location>
</feature>
<keyword evidence="1" id="KW-0812">Transmembrane</keyword>
<reference evidence="3" key="2">
    <citation type="submission" date="2023-05" db="EMBL/GenBank/DDBJ databases">
        <authorList>
            <consortium name="Lawrence Berkeley National Laboratory"/>
            <person name="Steindorff A."/>
            <person name="Hensen N."/>
            <person name="Bonometti L."/>
            <person name="Westerberg I."/>
            <person name="Brannstrom I.O."/>
            <person name="Guillou S."/>
            <person name="Cros-Aarteil S."/>
            <person name="Calhoun S."/>
            <person name="Haridas S."/>
            <person name="Kuo A."/>
            <person name="Mondo S."/>
            <person name="Pangilinan J."/>
            <person name="Riley R."/>
            <person name="Labutti K."/>
            <person name="Andreopoulos B."/>
            <person name="Lipzen A."/>
            <person name="Chen C."/>
            <person name="Yanf M."/>
            <person name="Daum C."/>
            <person name="Ng V."/>
            <person name="Clum A."/>
            <person name="Ohm R."/>
            <person name="Martin F."/>
            <person name="Silar P."/>
            <person name="Natvig D."/>
            <person name="Lalanne C."/>
            <person name="Gautier V."/>
            <person name="Ament-Velasquez S.L."/>
            <person name="Kruys A."/>
            <person name="Hutchinson M.I."/>
            <person name="Powell A.J."/>
            <person name="Barry K."/>
            <person name="Miller A.N."/>
            <person name="Grigoriev I.V."/>
            <person name="Debuchy R."/>
            <person name="Gladieux P."/>
            <person name="Thoren M.H."/>
            <person name="Johannesson H."/>
        </authorList>
    </citation>
    <scope>NUCLEOTIDE SEQUENCE</scope>
    <source>
        <strain evidence="3">PSN309</strain>
    </source>
</reference>
<dbReference type="EMBL" id="MU864608">
    <property type="protein sequence ID" value="KAK4182815.1"/>
    <property type="molecule type" value="Genomic_DNA"/>
</dbReference>
<gene>
    <name evidence="3" type="ORF">QBC35DRAFT_140611</name>
</gene>
<dbReference type="Proteomes" id="UP001302126">
    <property type="component" value="Unassembled WGS sequence"/>
</dbReference>
<feature type="signal peptide" evidence="2">
    <location>
        <begin position="1"/>
        <end position="18"/>
    </location>
</feature>
<evidence type="ECO:0000256" key="1">
    <source>
        <dbReference type="SAM" id="Phobius"/>
    </source>
</evidence>
<protein>
    <submittedName>
        <fullName evidence="3">Uncharacterized protein</fullName>
    </submittedName>
</protein>
<accession>A0AAN7AEA9</accession>
<sequence>MFWQRTLVASLLAMGVQASIGNMIMEGMTRNSPGVERRLQEIAKSSLMARGYLETRQSTGQGSNTPLNPDGSINMEAWNEAANTACREALRSLTLASNPSGACVCYNLPALNNVTGTFEADLRLFQLNEPTGDFAGLPQDKIEVGLSYRGASVSPIDAAEASRAVAPGGIAARQENVGNATNDNLKLLQSYLFVGQIDKDAMDDDITMAQLQALVMPVVTLKAVNGDGETVSTTVSSNEAAFVAGVFSQEVVMSTFRMAELAVEEEVARLKNGTTAFVLPGVQLLIFPIGLIITSVWLVIGVVAYGAGTYARYNFRESHRRQMARVEKAGVARI</sequence>
<proteinExistence type="predicted"/>
<keyword evidence="2" id="KW-0732">Signal</keyword>
<evidence type="ECO:0000313" key="3">
    <source>
        <dbReference type="EMBL" id="KAK4182815.1"/>
    </source>
</evidence>
<feature type="transmembrane region" description="Helical" evidence="1">
    <location>
        <begin position="285"/>
        <end position="311"/>
    </location>
</feature>
<evidence type="ECO:0000313" key="4">
    <source>
        <dbReference type="Proteomes" id="UP001302126"/>
    </source>
</evidence>
<evidence type="ECO:0000256" key="2">
    <source>
        <dbReference type="SAM" id="SignalP"/>
    </source>
</evidence>
<reference evidence="3" key="1">
    <citation type="journal article" date="2023" name="Mol. Phylogenet. Evol.">
        <title>Genome-scale phylogeny and comparative genomics of the fungal order Sordariales.</title>
        <authorList>
            <person name="Hensen N."/>
            <person name="Bonometti L."/>
            <person name="Westerberg I."/>
            <person name="Brannstrom I.O."/>
            <person name="Guillou S."/>
            <person name="Cros-Aarteil S."/>
            <person name="Calhoun S."/>
            <person name="Haridas S."/>
            <person name="Kuo A."/>
            <person name="Mondo S."/>
            <person name="Pangilinan J."/>
            <person name="Riley R."/>
            <person name="LaButti K."/>
            <person name="Andreopoulos B."/>
            <person name="Lipzen A."/>
            <person name="Chen C."/>
            <person name="Yan M."/>
            <person name="Daum C."/>
            <person name="Ng V."/>
            <person name="Clum A."/>
            <person name="Steindorff A."/>
            <person name="Ohm R.A."/>
            <person name="Martin F."/>
            <person name="Silar P."/>
            <person name="Natvig D.O."/>
            <person name="Lalanne C."/>
            <person name="Gautier V."/>
            <person name="Ament-Velasquez S.L."/>
            <person name="Kruys A."/>
            <person name="Hutchinson M.I."/>
            <person name="Powell A.J."/>
            <person name="Barry K."/>
            <person name="Miller A.N."/>
            <person name="Grigoriev I.V."/>
            <person name="Debuchy R."/>
            <person name="Gladieux P."/>
            <person name="Hiltunen Thoren M."/>
            <person name="Johannesson H."/>
        </authorList>
    </citation>
    <scope>NUCLEOTIDE SEQUENCE</scope>
    <source>
        <strain evidence="3">PSN309</strain>
    </source>
</reference>
<dbReference type="AlphaFoldDB" id="A0AAN7AEA9"/>
<keyword evidence="4" id="KW-1185">Reference proteome</keyword>